<dbReference type="EMBL" id="UZAM01014517">
    <property type="protein sequence ID" value="VDP34372.1"/>
    <property type="molecule type" value="Genomic_DNA"/>
</dbReference>
<dbReference type="WBParaSite" id="SBAD_0001113101-mRNA-1">
    <property type="protein sequence ID" value="SBAD_0001113101-mRNA-1"/>
    <property type="gene ID" value="SBAD_0001113101"/>
</dbReference>
<dbReference type="PANTHER" id="PTHR46093">
    <property type="entry name" value="ACYL-COA-BINDING DOMAIN-CONTAINING PROTEIN 5"/>
    <property type="match status" value="1"/>
</dbReference>
<dbReference type="InterPro" id="IPR011043">
    <property type="entry name" value="Gal_Oxase/kelch_b-propeller"/>
</dbReference>
<dbReference type="InterPro" id="IPR006652">
    <property type="entry name" value="Kelch_1"/>
</dbReference>
<evidence type="ECO:0000256" key="1">
    <source>
        <dbReference type="ARBA" id="ARBA00022441"/>
    </source>
</evidence>
<evidence type="ECO:0000313" key="3">
    <source>
        <dbReference type="EMBL" id="VDP34372.1"/>
    </source>
</evidence>
<reference evidence="3 4" key="2">
    <citation type="submission" date="2018-11" db="EMBL/GenBank/DDBJ databases">
        <authorList>
            <consortium name="Pathogen Informatics"/>
        </authorList>
    </citation>
    <scope>NUCLEOTIDE SEQUENCE [LARGE SCALE GENOMIC DNA]</scope>
</reference>
<dbReference type="Proteomes" id="UP000270296">
    <property type="component" value="Unassembled WGS sequence"/>
</dbReference>
<dbReference type="InterPro" id="IPR015915">
    <property type="entry name" value="Kelch-typ_b-propeller"/>
</dbReference>
<dbReference type="PANTHER" id="PTHR46093:SF18">
    <property type="entry name" value="FIBRONECTIN TYPE-III DOMAIN-CONTAINING PROTEIN"/>
    <property type="match status" value="1"/>
</dbReference>
<accession>A0A183J4F7</accession>
<evidence type="ECO:0000256" key="2">
    <source>
        <dbReference type="ARBA" id="ARBA00022737"/>
    </source>
</evidence>
<dbReference type="AlphaFoldDB" id="A0A183J4F7"/>
<proteinExistence type="predicted"/>
<dbReference type="OrthoDB" id="10251809at2759"/>
<dbReference type="SUPFAM" id="SSF50965">
    <property type="entry name" value="Galactose oxidase, central domain"/>
    <property type="match status" value="1"/>
</dbReference>
<keyword evidence="1" id="KW-0880">Kelch repeat</keyword>
<dbReference type="SMART" id="SM00612">
    <property type="entry name" value="Kelch"/>
    <property type="match status" value="3"/>
</dbReference>
<keyword evidence="4" id="KW-1185">Reference proteome</keyword>
<protein>
    <submittedName>
        <fullName evidence="5">Kelch repeat protein</fullName>
    </submittedName>
</protein>
<evidence type="ECO:0000313" key="4">
    <source>
        <dbReference type="Proteomes" id="UP000270296"/>
    </source>
</evidence>
<sequence>MQPDRPMPLENFCSCSDETRLFVFGGSDFENNFHNELWCFTFANGWKLLKGRGMVPCGRIGAGMCYLKEKIYVFGGLTNARCTSSDLYEYSLRNKSWRRIEVSCSTPPLPRFFCTLTAYAEKLYLYGGISLIDHADYDVESLAAAERTREEAAIVMQYDLLSSFCHLADLNIYVPGENTWIEASRPVHRYSQSFGKSACSSAAVDGGMFIFGGFDESGSFTNSTLRYDFSGNGWCTLDPVKGCPSARAFHACTAVDGSRVLVFAGKSRDDWELNDLWLFDRDADAWYRSGDIWDEFLNTVGERCGCALAILQRESQDRCLVIFGGSTDIDPATGISQTVLNDLRFIVLDELMLENFVVQFRHNTHVDNMCTTACTDCDCINL</sequence>
<evidence type="ECO:0000313" key="5">
    <source>
        <dbReference type="WBParaSite" id="SBAD_0001113101-mRNA-1"/>
    </source>
</evidence>
<organism evidence="5">
    <name type="scientific">Soboliphyme baturini</name>
    <dbReference type="NCBI Taxonomy" id="241478"/>
    <lineage>
        <taxon>Eukaryota</taxon>
        <taxon>Metazoa</taxon>
        <taxon>Ecdysozoa</taxon>
        <taxon>Nematoda</taxon>
        <taxon>Enoplea</taxon>
        <taxon>Dorylaimia</taxon>
        <taxon>Dioctophymatida</taxon>
        <taxon>Dioctophymatoidea</taxon>
        <taxon>Soboliphymatidae</taxon>
        <taxon>Soboliphyme</taxon>
    </lineage>
</organism>
<reference evidence="5" key="1">
    <citation type="submission" date="2016-06" db="UniProtKB">
        <authorList>
            <consortium name="WormBaseParasite"/>
        </authorList>
    </citation>
    <scope>IDENTIFICATION</scope>
</reference>
<name>A0A183J4F7_9BILA</name>
<dbReference type="Gene3D" id="2.120.10.80">
    <property type="entry name" value="Kelch-type beta propeller"/>
    <property type="match status" value="2"/>
</dbReference>
<keyword evidence="2" id="KW-0677">Repeat</keyword>
<gene>
    <name evidence="3" type="ORF">SBAD_LOCUS10755</name>
</gene>
<dbReference type="Pfam" id="PF24681">
    <property type="entry name" value="Kelch_KLHDC2_KLHL20_DRC7"/>
    <property type="match status" value="2"/>
</dbReference>